<reference evidence="4" key="1">
    <citation type="submission" date="2018-09" db="EMBL/GenBank/DDBJ databases">
        <authorList>
            <person name="Livingstone P.G."/>
            <person name="Whitworth D.E."/>
        </authorList>
    </citation>
    <scope>NUCLEOTIDE SEQUENCE [LARGE SCALE GENOMIC DNA]</scope>
    <source>
        <strain evidence="4">CA040B</strain>
    </source>
</reference>
<dbReference type="Gene3D" id="3.40.50.720">
    <property type="entry name" value="NAD(P)-binding Rossmann-like Domain"/>
    <property type="match status" value="1"/>
</dbReference>
<dbReference type="InterPro" id="IPR013154">
    <property type="entry name" value="ADH-like_N"/>
</dbReference>
<dbReference type="SMART" id="SM00829">
    <property type="entry name" value="PKS_ER"/>
    <property type="match status" value="1"/>
</dbReference>
<dbReference type="Pfam" id="PF08240">
    <property type="entry name" value="ADH_N"/>
    <property type="match status" value="1"/>
</dbReference>
<accession>A0A3A8P0M7</accession>
<gene>
    <name evidence="3" type="ORF">D7X12_01020</name>
</gene>
<dbReference type="CDD" id="cd05289">
    <property type="entry name" value="MDR_like_2"/>
    <property type="match status" value="1"/>
</dbReference>
<dbReference type="SUPFAM" id="SSF51735">
    <property type="entry name" value="NAD(P)-binding Rossmann-fold domains"/>
    <property type="match status" value="1"/>
</dbReference>
<keyword evidence="4" id="KW-1185">Reference proteome</keyword>
<comment type="caution">
    <text evidence="3">The sequence shown here is derived from an EMBL/GenBank/DDBJ whole genome shotgun (WGS) entry which is preliminary data.</text>
</comment>
<dbReference type="InterPro" id="IPR051603">
    <property type="entry name" value="Zinc-ADH_QOR/CCCR"/>
</dbReference>
<evidence type="ECO:0000313" key="4">
    <source>
        <dbReference type="Proteomes" id="UP000273405"/>
    </source>
</evidence>
<feature type="domain" description="Enoyl reductase (ER)" evidence="2">
    <location>
        <begin position="10"/>
        <end position="313"/>
    </location>
</feature>
<dbReference type="OrthoDB" id="9792321at2"/>
<dbReference type="Proteomes" id="UP000273405">
    <property type="component" value="Unassembled WGS sequence"/>
</dbReference>
<dbReference type="PANTHER" id="PTHR44154:SF1">
    <property type="entry name" value="QUINONE OXIDOREDUCTASE"/>
    <property type="match status" value="1"/>
</dbReference>
<dbReference type="InterPro" id="IPR013149">
    <property type="entry name" value="ADH-like_C"/>
</dbReference>
<sequence length="316" mass="33222">MKAAALDQFGGPEVLGIKTVSVPTCGDDELLVRVAVAGVGAWDFMEREGQMAEMVPGGPRFPYIPGTDGAGEVVAVGKAVQGFKEGDRVYGTAFNSAKGGFYAQFTVVKARQAARIPKGLKIEQAAALAADGITALQGLEEHLQLKAGQRLIIFGASGGVGHLALQFAKRLGAQVLAIASGEDGVELVRRLGADAVVEGRQGDVDKVCREFAPDGFDAALVLASGDTCEAALKHVRQGGRIAHPNGVMPPPKGSGNIQVIAYDGNAHPEAFQRMNTLIEAGPFHLEIGRLYAMEEAAKAQQEVLKHHLGKFALRIH</sequence>
<protein>
    <submittedName>
        <fullName evidence="3">NADP-dependent oxidoreductase</fullName>
    </submittedName>
</protein>
<dbReference type="Gene3D" id="3.90.180.10">
    <property type="entry name" value="Medium-chain alcohol dehydrogenases, catalytic domain"/>
    <property type="match status" value="1"/>
</dbReference>
<evidence type="ECO:0000256" key="1">
    <source>
        <dbReference type="ARBA" id="ARBA00022857"/>
    </source>
</evidence>
<dbReference type="GO" id="GO:0016491">
    <property type="term" value="F:oxidoreductase activity"/>
    <property type="evidence" value="ECO:0007669"/>
    <property type="project" value="InterPro"/>
</dbReference>
<dbReference type="InterPro" id="IPR011032">
    <property type="entry name" value="GroES-like_sf"/>
</dbReference>
<evidence type="ECO:0000259" key="2">
    <source>
        <dbReference type="SMART" id="SM00829"/>
    </source>
</evidence>
<dbReference type="AlphaFoldDB" id="A0A3A8P0M7"/>
<evidence type="ECO:0000313" key="3">
    <source>
        <dbReference type="EMBL" id="RKH48081.1"/>
    </source>
</evidence>
<name>A0A3A8P0M7_9BACT</name>
<organism evidence="3 4">
    <name type="scientific">Corallococcus sicarius</name>
    <dbReference type="NCBI Taxonomy" id="2316726"/>
    <lineage>
        <taxon>Bacteria</taxon>
        <taxon>Pseudomonadati</taxon>
        <taxon>Myxococcota</taxon>
        <taxon>Myxococcia</taxon>
        <taxon>Myxococcales</taxon>
        <taxon>Cystobacterineae</taxon>
        <taxon>Myxococcaceae</taxon>
        <taxon>Corallococcus</taxon>
    </lineage>
</organism>
<keyword evidence="1" id="KW-0521">NADP</keyword>
<dbReference type="Pfam" id="PF00107">
    <property type="entry name" value="ADH_zinc_N"/>
    <property type="match status" value="1"/>
</dbReference>
<dbReference type="InterPro" id="IPR036291">
    <property type="entry name" value="NAD(P)-bd_dom_sf"/>
</dbReference>
<dbReference type="EMBL" id="RAWG01000004">
    <property type="protein sequence ID" value="RKH48081.1"/>
    <property type="molecule type" value="Genomic_DNA"/>
</dbReference>
<dbReference type="SUPFAM" id="SSF50129">
    <property type="entry name" value="GroES-like"/>
    <property type="match status" value="1"/>
</dbReference>
<dbReference type="InterPro" id="IPR020843">
    <property type="entry name" value="ER"/>
</dbReference>
<proteinExistence type="predicted"/>
<dbReference type="PANTHER" id="PTHR44154">
    <property type="entry name" value="QUINONE OXIDOREDUCTASE"/>
    <property type="match status" value="1"/>
</dbReference>